<evidence type="ECO:0000313" key="3">
    <source>
        <dbReference type="Proteomes" id="UP001139168"/>
    </source>
</evidence>
<organism evidence="2 3">
    <name type="scientific">Arthrobacter gengyunqii</name>
    <dbReference type="NCBI Taxonomy" id="2886940"/>
    <lineage>
        <taxon>Bacteria</taxon>
        <taxon>Bacillati</taxon>
        <taxon>Actinomycetota</taxon>
        <taxon>Actinomycetes</taxon>
        <taxon>Micrococcales</taxon>
        <taxon>Micrococcaceae</taxon>
        <taxon>Arthrobacter</taxon>
    </lineage>
</organism>
<accession>A0ABS8GM40</accession>
<name>A0ABS8GM40_9MICC</name>
<dbReference type="Pfam" id="PF19291">
    <property type="entry name" value="TREH_N"/>
    <property type="match status" value="1"/>
</dbReference>
<dbReference type="RefSeq" id="WP_227892674.1">
    <property type="nucleotide sequence ID" value="NZ_JAJFZQ010000013.1"/>
</dbReference>
<dbReference type="Proteomes" id="UP001139168">
    <property type="component" value="Unassembled WGS sequence"/>
</dbReference>
<proteinExistence type="predicted"/>
<gene>
    <name evidence="2" type="ORF">LJ752_17020</name>
</gene>
<feature type="domain" description="Trehalase-like N-terminal" evidence="1">
    <location>
        <begin position="25"/>
        <end position="75"/>
    </location>
</feature>
<protein>
    <submittedName>
        <fullName evidence="2">DUF5911 domain-containing protein</fullName>
    </submittedName>
</protein>
<evidence type="ECO:0000259" key="1">
    <source>
        <dbReference type="Pfam" id="PF19291"/>
    </source>
</evidence>
<sequence length="91" mass="9839">MTAESPTTTGPDERINGYADLRSYAAIGDGRTVALVARDGAVDWYPTPDLDSVPSFAALLDADDGGRIELRPEESFTSWCRWRTTSGSSPK</sequence>
<evidence type="ECO:0000313" key="2">
    <source>
        <dbReference type="EMBL" id="MCC3267734.1"/>
    </source>
</evidence>
<keyword evidence="3" id="KW-1185">Reference proteome</keyword>
<comment type="caution">
    <text evidence="2">The sequence shown here is derived from an EMBL/GenBank/DDBJ whole genome shotgun (WGS) entry which is preliminary data.</text>
</comment>
<dbReference type="EMBL" id="JAJFZQ010000013">
    <property type="protein sequence ID" value="MCC3267734.1"/>
    <property type="molecule type" value="Genomic_DNA"/>
</dbReference>
<reference evidence="2" key="1">
    <citation type="submission" date="2021-10" db="EMBL/GenBank/DDBJ databases">
        <title>Novel species in genus Arthrobacter.</title>
        <authorList>
            <person name="Liu Y."/>
        </authorList>
    </citation>
    <scope>NUCLEOTIDE SEQUENCE</scope>
    <source>
        <strain evidence="2">Zg-Y786</strain>
    </source>
</reference>
<dbReference type="InterPro" id="IPR045582">
    <property type="entry name" value="Trehalase-like_N"/>
</dbReference>